<sequence>MENMADDNMPPRPECEFDFNLPHGVDMDADMTTNTNNEPSLVPNLHEDPTPQHAENDDDSLNDLSNDPGNHEVHHEPGTSDRNSPQQAMNYDTFAQGFSDDEGGEEAFNRSWTAHQARKPSPKKKKKKSPRRSADEDTDDESSPRPKKPRKSLFGGVVEEIKTQEEEVYVDSQGDTINAPKTLGHGIGSGIAILNLHEQYAQDDRPFNLGFGLGSSDRDSMSPVRSRAPSEESIIIPSDDQPVYELRQNIDRAKAFTYIDTDKTGDYDPAQEARLKTLRLQRAKAAKAAKKKGKGKEKAPKQYVMKCIVRLSFKAFGNVRNYTNDEDNWPENWSEVNSDYERETQDIRSFYRRNTPDLDPQPPIEDPRGNADDLTGHPVARGCRNCRKEEKTCSMTYGGLYPCDECEDDDIDCQPILPYVVKGRCKQCEENGEERCSFEDDSSQALCHRRIESELSCEALPPQGYKTPRISIDEIMYSANRKHVQCTFCRMEKKRCSLREKTDKPPCKFCKKNGIGCIFYDLPTLPNDKRSGSKQKAPVGPTDGAAPEVSKPGSELFSPADLKDIMNNDEAIRSREATPEIEMEDDSGNKGMLTKINTSFAHPIKFSGIFHTTKDCNFCEMPVFGFVGYFETEVHVIRWYSGLGYTELGGGHREVSDETTMCQKCSMGRAQIVSCDQHDIQPVYDANTAPEFDGLLTELLSSEEGSALLHHQLQRWCSMCFSPANFICCARQPSLMVNDHGEDFEIEGCGLRLCASCEVTLWEVFEGNSSHMAAAMDLGSKAKEGDEDLGARQIRADVGFLSHEGLLWKAFGYDMEQGELDQNDTTEMDTAL</sequence>
<dbReference type="EMBL" id="ML978155">
    <property type="protein sequence ID" value="KAF2036191.1"/>
    <property type="molecule type" value="Genomic_DNA"/>
</dbReference>
<evidence type="ECO:0000256" key="1">
    <source>
        <dbReference type="ARBA" id="ARBA00023242"/>
    </source>
</evidence>
<dbReference type="AlphaFoldDB" id="A0A9P4HJ31"/>
<accession>A0A9P4HJ31</accession>
<protein>
    <recommendedName>
        <fullName evidence="3">Zn(2)-C6 fungal-type domain-containing protein</fullName>
    </recommendedName>
</protein>
<dbReference type="PROSITE" id="PS50048">
    <property type="entry name" value="ZN2_CY6_FUNGAL_2"/>
    <property type="match status" value="1"/>
</dbReference>
<evidence type="ECO:0000256" key="2">
    <source>
        <dbReference type="SAM" id="MobiDB-lite"/>
    </source>
</evidence>
<evidence type="ECO:0000259" key="3">
    <source>
        <dbReference type="PROSITE" id="PS50048"/>
    </source>
</evidence>
<dbReference type="GO" id="GO:0000981">
    <property type="term" value="F:DNA-binding transcription factor activity, RNA polymerase II-specific"/>
    <property type="evidence" value="ECO:0007669"/>
    <property type="project" value="InterPro"/>
</dbReference>
<feature type="compositionally biased region" description="Polar residues" evidence="2">
    <location>
        <begin position="80"/>
        <end position="90"/>
    </location>
</feature>
<dbReference type="InterPro" id="IPR001138">
    <property type="entry name" value="Zn2Cys6_DnaBD"/>
</dbReference>
<dbReference type="OrthoDB" id="5303703at2759"/>
<dbReference type="Proteomes" id="UP000799777">
    <property type="component" value="Unassembled WGS sequence"/>
</dbReference>
<evidence type="ECO:0000313" key="5">
    <source>
        <dbReference type="Proteomes" id="UP000799777"/>
    </source>
</evidence>
<feature type="region of interest" description="Disordered" evidence="2">
    <location>
        <begin position="1"/>
        <end position="158"/>
    </location>
</feature>
<dbReference type="SUPFAM" id="SSF57701">
    <property type="entry name" value="Zn2/Cys6 DNA-binding domain"/>
    <property type="match status" value="1"/>
</dbReference>
<keyword evidence="1" id="KW-0539">Nucleus</keyword>
<feature type="region of interest" description="Disordered" evidence="2">
    <location>
        <begin position="529"/>
        <end position="553"/>
    </location>
</feature>
<dbReference type="GO" id="GO:0008270">
    <property type="term" value="F:zinc ion binding"/>
    <property type="evidence" value="ECO:0007669"/>
    <property type="project" value="InterPro"/>
</dbReference>
<feature type="compositionally biased region" description="Basic and acidic residues" evidence="2">
    <location>
        <begin position="69"/>
        <end position="79"/>
    </location>
</feature>
<comment type="caution">
    <text evidence="4">The sequence shown here is derived from an EMBL/GenBank/DDBJ whole genome shotgun (WGS) entry which is preliminary data.</text>
</comment>
<gene>
    <name evidence="4" type="ORF">EK21DRAFT_52289</name>
</gene>
<reference evidence="4" key="1">
    <citation type="journal article" date="2020" name="Stud. Mycol.">
        <title>101 Dothideomycetes genomes: a test case for predicting lifestyles and emergence of pathogens.</title>
        <authorList>
            <person name="Haridas S."/>
            <person name="Albert R."/>
            <person name="Binder M."/>
            <person name="Bloem J."/>
            <person name="Labutti K."/>
            <person name="Salamov A."/>
            <person name="Andreopoulos B."/>
            <person name="Baker S."/>
            <person name="Barry K."/>
            <person name="Bills G."/>
            <person name="Bluhm B."/>
            <person name="Cannon C."/>
            <person name="Castanera R."/>
            <person name="Culley D."/>
            <person name="Daum C."/>
            <person name="Ezra D."/>
            <person name="Gonzalez J."/>
            <person name="Henrissat B."/>
            <person name="Kuo A."/>
            <person name="Liang C."/>
            <person name="Lipzen A."/>
            <person name="Lutzoni F."/>
            <person name="Magnuson J."/>
            <person name="Mondo S."/>
            <person name="Nolan M."/>
            <person name="Ohm R."/>
            <person name="Pangilinan J."/>
            <person name="Park H.-J."/>
            <person name="Ramirez L."/>
            <person name="Alfaro M."/>
            <person name="Sun H."/>
            <person name="Tritt A."/>
            <person name="Yoshinaga Y."/>
            <person name="Zwiers L.-H."/>
            <person name="Turgeon B."/>
            <person name="Goodwin S."/>
            <person name="Spatafora J."/>
            <person name="Crous P."/>
            <person name="Grigoriev I."/>
        </authorList>
    </citation>
    <scope>NUCLEOTIDE SEQUENCE</scope>
    <source>
        <strain evidence="4">CBS 110217</strain>
    </source>
</reference>
<proteinExistence type="predicted"/>
<feature type="domain" description="Zn(2)-C6 fungal-type" evidence="3">
    <location>
        <begin position="485"/>
        <end position="519"/>
    </location>
</feature>
<dbReference type="InterPro" id="IPR036864">
    <property type="entry name" value="Zn2-C6_fun-type_DNA-bd_sf"/>
</dbReference>
<keyword evidence="5" id="KW-1185">Reference proteome</keyword>
<organism evidence="4 5">
    <name type="scientific">Setomelanomma holmii</name>
    <dbReference type="NCBI Taxonomy" id="210430"/>
    <lineage>
        <taxon>Eukaryota</taxon>
        <taxon>Fungi</taxon>
        <taxon>Dikarya</taxon>
        <taxon>Ascomycota</taxon>
        <taxon>Pezizomycotina</taxon>
        <taxon>Dothideomycetes</taxon>
        <taxon>Pleosporomycetidae</taxon>
        <taxon>Pleosporales</taxon>
        <taxon>Pleosporineae</taxon>
        <taxon>Phaeosphaeriaceae</taxon>
        <taxon>Setomelanomma</taxon>
    </lineage>
</organism>
<evidence type="ECO:0000313" key="4">
    <source>
        <dbReference type="EMBL" id="KAF2036191.1"/>
    </source>
</evidence>
<feature type="compositionally biased region" description="Basic residues" evidence="2">
    <location>
        <begin position="116"/>
        <end position="131"/>
    </location>
</feature>
<name>A0A9P4HJ31_9PLEO</name>
<feature type="region of interest" description="Disordered" evidence="2">
    <location>
        <begin position="351"/>
        <end position="373"/>
    </location>
</feature>
<dbReference type="CDD" id="cd00067">
    <property type="entry name" value="GAL4"/>
    <property type="match status" value="1"/>
</dbReference>